<gene>
    <name evidence="2" type="ORF">HQ865_18090</name>
</gene>
<dbReference type="Proteomes" id="UP000505355">
    <property type="component" value="Chromosome"/>
</dbReference>
<proteinExistence type="predicted"/>
<accession>A0A7D4TP56</accession>
<dbReference type="AlphaFoldDB" id="A0A7D4TP56"/>
<keyword evidence="3" id="KW-1185">Reference proteome</keyword>
<keyword evidence="1" id="KW-0812">Transmembrane</keyword>
<feature type="transmembrane region" description="Helical" evidence="1">
    <location>
        <begin position="51"/>
        <end position="73"/>
    </location>
</feature>
<evidence type="ECO:0000256" key="1">
    <source>
        <dbReference type="SAM" id="Phobius"/>
    </source>
</evidence>
<name>A0A7D4TP56_9SPHI</name>
<reference evidence="2 3" key="1">
    <citation type="submission" date="2020-05" db="EMBL/GenBank/DDBJ databases">
        <title>Mucilaginibacter mali sp. nov.</title>
        <authorList>
            <person name="Kim H.S."/>
            <person name="Lee K.C."/>
            <person name="Suh M.K."/>
            <person name="Kim J.-S."/>
            <person name="Han K.-I."/>
            <person name="Eom M.K."/>
            <person name="Shin Y.K."/>
            <person name="Lee J.-S."/>
        </authorList>
    </citation>
    <scope>NUCLEOTIDE SEQUENCE [LARGE SCALE GENOMIC DNA]</scope>
    <source>
        <strain evidence="2 3">G2-14</strain>
    </source>
</reference>
<evidence type="ECO:0000313" key="3">
    <source>
        <dbReference type="Proteomes" id="UP000505355"/>
    </source>
</evidence>
<dbReference type="EMBL" id="CP054139">
    <property type="protein sequence ID" value="QKJ31593.1"/>
    <property type="molecule type" value="Genomic_DNA"/>
</dbReference>
<keyword evidence="1" id="KW-0472">Membrane</keyword>
<keyword evidence="1" id="KW-1133">Transmembrane helix</keyword>
<evidence type="ECO:0000313" key="2">
    <source>
        <dbReference type="EMBL" id="QKJ31593.1"/>
    </source>
</evidence>
<protein>
    <submittedName>
        <fullName evidence="2">Uncharacterized protein</fullName>
    </submittedName>
</protein>
<dbReference type="KEGG" id="mmab:HQ865_18090"/>
<organism evidence="2 3">
    <name type="scientific">Mucilaginibacter mali</name>
    <dbReference type="NCBI Taxonomy" id="2740462"/>
    <lineage>
        <taxon>Bacteria</taxon>
        <taxon>Pseudomonadati</taxon>
        <taxon>Bacteroidota</taxon>
        <taxon>Sphingobacteriia</taxon>
        <taxon>Sphingobacteriales</taxon>
        <taxon>Sphingobacteriaceae</taxon>
        <taxon>Mucilaginibacter</taxon>
    </lineage>
</organism>
<dbReference type="RefSeq" id="WP_173416252.1">
    <property type="nucleotide sequence ID" value="NZ_CP054139.1"/>
</dbReference>
<sequence>MKTQQEIKQLTENTLNSLDGLKQLEANPYLYAKILNRMGQVRQATAKHARLMFRLSMALLLILFINIGSFFMLNKFQQQPVPHISSKGKMKPTTGISTVGEEFFPKAQSYSY</sequence>